<dbReference type="EMBL" id="LJBJ02000011">
    <property type="protein sequence ID" value="OAX51830.1"/>
    <property type="molecule type" value="Genomic_DNA"/>
</dbReference>
<sequence length="78" mass="8392">MEPMAPAAKIRKVEPAGRRRSTAVSTAPPPATSPHTATTSQGSACARDSPSPSAMHTSSISAAWHWWRRRSRGASWRP</sequence>
<dbReference type="AlphaFoldDB" id="A0A199NSP7"/>
<proteinExistence type="predicted"/>
<evidence type="ECO:0000256" key="1">
    <source>
        <dbReference type="SAM" id="MobiDB-lite"/>
    </source>
</evidence>
<name>A0A199NSP7_9MICC</name>
<protein>
    <submittedName>
        <fullName evidence="2">Uncharacterized protein</fullName>
    </submittedName>
</protein>
<dbReference type="Proteomes" id="UP000053171">
    <property type="component" value="Unassembled WGS sequence"/>
</dbReference>
<feature type="region of interest" description="Disordered" evidence="1">
    <location>
        <begin position="1"/>
        <end position="64"/>
    </location>
</feature>
<evidence type="ECO:0000313" key="3">
    <source>
        <dbReference type="Proteomes" id="UP000053171"/>
    </source>
</evidence>
<keyword evidence="3" id="KW-1185">Reference proteome</keyword>
<comment type="caution">
    <text evidence="2">The sequence shown here is derived from an EMBL/GenBank/DDBJ whole genome shotgun (WGS) entry which is preliminary data.</text>
</comment>
<reference evidence="2" key="1">
    <citation type="submission" date="2016-06" db="EMBL/GenBank/DDBJ databases">
        <title>Identification of putative biosynthetic pathways for the production of bioactive secondary metabolites by the marine actinomycete Kocuria kristinae RUTW2-3.</title>
        <authorList>
            <person name="Waterworth S.C."/>
            <person name="Walmsley T.A."/>
            <person name="Matongo T."/>
            <person name="Davies-Coleman M.T."/>
            <person name="Dorrington R.A."/>
        </authorList>
    </citation>
    <scope>NUCLEOTIDE SEQUENCE [LARGE SCALE GENOMIC DNA]</scope>
    <source>
        <strain evidence="2">RUTW2-3</strain>
    </source>
</reference>
<evidence type="ECO:0000313" key="2">
    <source>
        <dbReference type="EMBL" id="OAX51830.1"/>
    </source>
</evidence>
<organism evidence="2 3">
    <name type="scientific">Rothia kristinae</name>
    <dbReference type="NCBI Taxonomy" id="37923"/>
    <lineage>
        <taxon>Bacteria</taxon>
        <taxon>Bacillati</taxon>
        <taxon>Actinomycetota</taxon>
        <taxon>Actinomycetes</taxon>
        <taxon>Micrococcales</taxon>
        <taxon>Micrococcaceae</taxon>
        <taxon>Rothia</taxon>
    </lineage>
</organism>
<gene>
    <name evidence="2" type="ORF">AN277_0206505</name>
</gene>
<accession>A0A199NSP7</accession>